<keyword evidence="2" id="KW-1185">Reference proteome</keyword>
<reference evidence="2" key="1">
    <citation type="submission" date="2012-02" db="EMBL/GenBank/DDBJ databases">
        <title>Complete genome sequence of Rickettsia rhipicephali strain 3-7-female6-CWPP.</title>
        <authorList>
            <person name="Johnson S.L."/>
            <person name="Munk A.C."/>
            <person name="Han S."/>
            <person name="Bruce D.C."/>
            <person name="Dasch G.A."/>
        </authorList>
    </citation>
    <scope>NUCLEOTIDE SEQUENCE [LARGE SCALE GENOMIC DNA]</scope>
    <source>
        <strain evidence="2">3-7-female6-CWPP</strain>
    </source>
</reference>
<dbReference type="SUPFAM" id="SSF48403">
    <property type="entry name" value="Ankyrin repeat"/>
    <property type="match status" value="1"/>
</dbReference>
<protein>
    <submittedName>
        <fullName evidence="1">Ankyrin repeat-containing protein</fullName>
    </submittedName>
</protein>
<accession>A0AAI8AAN6</accession>
<dbReference type="EMBL" id="CP003342">
    <property type="protein sequence ID" value="AFC72835.1"/>
    <property type="molecule type" value="Genomic_DNA"/>
</dbReference>
<dbReference type="Proteomes" id="UP000008006">
    <property type="component" value="Chromosome"/>
</dbReference>
<evidence type="ECO:0000313" key="2">
    <source>
        <dbReference type="Proteomes" id="UP000008006"/>
    </source>
</evidence>
<dbReference type="KEGG" id="rre:MCC_06805"/>
<sequence>MWPISRMLDQAINHITHGGDTTLTLAVWNGLERVCELLIPRTTQAIHHVNNNKGATVLNLVIKNNFKNIYDLLTLRVKELNNQFNKTNIYKNEDEKLIIAEKANIYQIIGKIIFNLQNSTNIDEADKPIIENNLYRILNKVQKLTDKNDIINITQSITELIGNEITEGTVVDLEDEVNEMAEKQTQKS</sequence>
<name>A0AAI8AAN6_RICR3</name>
<gene>
    <name evidence="1" type="ordered locus">MCC_06805</name>
</gene>
<evidence type="ECO:0000313" key="1">
    <source>
        <dbReference type="EMBL" id="AFC72835.1"/>
    </source>
</evidence>
<dbReference type="AlphaFoldDB" id="A0AAI8AAN6"/>
<dbReference type="InterPro" id="IPR036770">
    <property type="entry name" value="Ankyrin_rpt-contain_sf"/>
</dbReference>
<organism evidence="1 2">
    <name type="scientific">Rickettsia rhipicephali (strain 3-7-female6-CWPP)</name>
    <dbReference type="NCBI Taxonomy" id="1105113"/>
    <lineage>
        <taxon>Bacteria</taxon>
        <taxon>Pseudomonadati</taxon>
        <taxon>Pseudomonadota</taxon>
        <taxon>Alphaproteobacteria</taxon>
        <taxon>Rickettsiales</taxon>
        <taxon>Rickettsiaceae</taxon>
        <taxon>Rickettsieae</taxon>
        <taxon>Rickettsia</taxon>
        <taxon>spotted fever group</taxon>
    </lineage>
</organism>
<dbReference type="Gene3D" id="1.25.40.20">
    <property type="entry name" value="Ankyrin repeat-containing domain"/>
    <property type="match status" value="1"/>
</dbReference>
<proteinExistence type="predicted"/>